<proteinExistence type="predicted"/>
<sequence>MDITSQIREGVRLLTGIEEGTLPSSECYNIINQLDEVLVSLTIRYLRKKYPPTRQEATGVVSRLVDLSGTYPQVVQMVKDGEADPISEWFTDTYAFREFYDSPESFIETIVNKLEG</sequence>
<evidence type="ECO:0000313" key="2">
    <source>
        <dbReference type="Proteomes" id="UP000192907"/>
    </source>
</evidence>
<dbReference type="RefSeq" id="WP_132323623.1">
    <property type="nucleotide sequence ID" value="NZ_FWZT01000023.1"/>
</dbReference>
<dbReference type="OrthoDB" id="5516773at2"/>
<name>A0A1Y6CQW4_9BACT</name>
<evidence type="ECO:0000313" key="1">
    <source>
        <dbReference type="EMBL" id="SMF66596.1"/>
    </source>
</evidence>
<keyword evidence="2" id="KW-1185">Reference proteome</keyword>
<reference evidence="2" key="1">
    <citation type="submission" date="2017-04" db="EMBL/GenBank/DDBJ databases">
        <authorList>
            <person name="Varghese N."/>
            <person name="Submissions S."/>
        </authorList>
    </citation>
    <scope>NUCLEOTIDE SEQUENCE [LARGE SCALE GENOMIC DNA]</scope>
    <source>
        <strain evidence="2">RKEM611</strain>
    </source>
</reference>
<gene>
    <name evidence="1" type="ORF">SAMN06296036_12346</name>
</gene>
<dbReference type="EMBL" id="FWZT01000023">
    <property type="protein sequence ID" value="SMF66596.1"/>
    <property type="molecule type" value="Genomic_DNA"/>
</dbReference>
<protein>
    <submittedName>
        <fullName evidence="1">Uncharacterized protein</fullName>
    </submittedName>
</protein>
<organism evidence="1 2">
    <name type="scientific">Pseudobacteriovorax antillogorgiicola</name>
    <dbReference type="NCBI Taxonomy" id="1513793"/>
    <lineage>
        <taxon>Bacteria</taxon>
        <taxon>Pseudomonadati</taxon>
        <taxon>Bdellovibrionota</taxon>
        <taxon>Oligoflexia</taxon>
        <taxon>Oligoflexales</taxon>
        <taxon>Pseudobacteriovoracaceae</taxon>
        <taxon>Pseudobacteriovorax</taxon>
    </lineage>
</organism>
<dbReference type="Proteomes" id="UP000192907">
    <property type="component" value="Unassembled WGS sequence"/>
</dbReference>
<dbReference type="AlphaFoldDB" id="A0A1Y6CQW4"/>
<accession>A0A1Y6CQW4</accession>